<sequence>MSFRPGLLQNVLRASHPTPITFSRSIHTGRSKIVSLARPFPSPAPGLRFSPFLFPLALGATFLTYNNLSSPARCDTTTTLSSLSNRPTPEVGGGNPPHSSLSGYQLGFGAVCGICAGVFVKKGLKALAFLLGGVFVLMQYFSSKKFISVDWGKVAGSYDSAFGTKTPTGEVRAPTVGGVWAWFVDFVTANFQQRATFLAGFALGIRIG</sequence>
<keyword evidence="5" id="KW-0472">Membrane</keyword>
<evidence type="ECO:0000256" key="5">
    <source>
        <dbReference type="ARBA" id="ARBA00023136"/>
    </source>
</evidence>
<evidence type="ECO:0000256" key="4">
    <source>
        <dbReference type="ARBA" id="ARBA00022989"/>
    </source>
</evidence>
<comment type="caution">
    <text evidence="7">The sequence shown here is derived from an EMBL/GenBank/DDBJ whole genome shotgun (WGS) entry which is preliminary data.</text>
</comment>
<dbReference type="AlphaFoldDB" id="A0AAD9FS20"/>
<evidence type="ECO:0000256" key="6">
    <source>
        <dbReference type="SAM" id="MobiDB-lite"/>
    </source>
</evidence>
<organism evidence="7 8">
    <name type="scientific">Papiliotrema laurentii</name>
    <name type="common">Cryptococcus laurentii</name>
    <dbReference type="NCBI Taxonomy" id="5418"/>
    <lineage>
        <taxon>Eukaryota</taxon>
        <taxon>Fungi</taxon>
        <taxon>Dikarya</taxon>
        <taxon>Basidiomycota</taxon>
        <taxon>Agaricomycotina</taxon>
        <taxon>Tremellomycetes</taxon>
        <taxon>Tremellales</taxon>
        <taxon>Rhynchogastremaceae</taxon>
        <taxon>Papiliotrema</taxon>
    </lineage>
</organism>
<gene>
    <name evidence="7" type="ORF">DB88DRAFT_488052</name>
</gene>
<feature type="region of interest" description="Disordered" evidence="6">
    <location>
        <begin position="78"/>
        <end position="97"/>
    </location>
</feature>
<feature type="compositionally biased region" description="Polar residues" evidence="6">
    <location>
        <begin position="78"/>
        <end position="87"/>
    </location>
</feature>
<keyword evidence="4" id="KW-1133">Transmembrane helix</keyword>
<dbReference type="InterPro" id="IPR007014">
    <property type="entry name" value="FUN14"/>
</dbReference>
<keyword evidence="8" id="KW-1185">Reference proteome</keyword>
<evidence type="ECO:0000256" key="2">
    <source>
        <dbReference type="ARBA" id="ARBA00009160"/>
    </source>
</evidence>
<comment type="subcellular location">
    <subcellularLocation>
        <location evidence="1">Membrane</location>
    </subcellularLocation>
</comment>
<name>A0AAD9FS20_PAPLA</name>
<evidence type="ECO:0000313" key="8">
    <source>
        <dbReference type="Proteomes" id="UP001182556"/>
    </source>
</evidence>
<protein>
    <submittedName>
        <fullName evidence="7">FUN14 family-domain-containing protein</fullName>
    </submittedName>
</protein>
<keyword evidence="3" id="KW-0812">Transmembrane</keyword>
<evidence type="ECO:0000313" key="7">
    <source>
        <dbReference type="EMBL" id="KAK1925135.1"/>
    </source>
</evidence>
<reference evidence="7" key="1">
    <citation type="submission" date="2023-02" db="EMBL/GenBank/DDBJ databases">
        <title>Identification and recombinant expression of a fungal hydrolase from Papiliotrema laurentii that hydrolyzes apple cutin and clears colloidal polyester polyurethane.</title>
        <authorList>
            <consortium name="DOE Joint Genome Institute"/>
            <person name="Roman V.A."/>
            <person name="Bojanowski C."/>
            <person name="Crable B.R."/>
            <person name="Wagner D.N."/>
            <person name="Hung C.S."/>
            <person name="Nadeau L.J."/>
            <person name="Schratz L."/>
            <person name="Haridas S."/>
            <person name="Pangilinan J."/>
            <person name="Lipzen A."/>
            <person name="Na H."/>
            <person name="Yan M."/>
            <person name="Ng V."/>
            <person name="Grigoriev I.V."/>
            <person name="Spatafora J.W."/>
            <person name="Barlow D."/>
            <person name="Biffinger J."/>
            <person name="Kelley-Loughnane N."/>
            <person name="Varaljay V.A."/>
            <person name="Crookes-Goodson W.J."/>
        </authorList>
    </citation>
    <scope>NUCLEOTIDE SEQUENCE</scope>
    <source>
        <strain evidence="7">5307AH</strain>
    </source>
</reference>
<evidence type="ECO:0000256" key="1">
    <source>
        <dbReference type="ARBA" id="ARBA00004370"/>
    </source>
</evidence>
<dbReference type="PANTHER" id="PTHR21346:SF10">
    <property type="entry name" value="TRANSMEMBRANE PROTEIN"/>
    <property type="match status" value="1"/>
</dbReference>
<proteinExistence type="inferred from homology"/>
<accession>A0AAD9FS20</accession>
<dbReference type="PANTHER" id="PTHR21346">
    <property type="entry name" value="FUN14 DOMAIN CONTAINING"/>
    <property type="match status" value="1"/>
</dbReference>
<dbReference type="Proteomes" id="UP001182556">
    <property type="component" value="Unassembled WGS sequence"/>
</dbReference>
<evidence type="ECO:0000256" key="3">
    <source>
        <dbReference type="ARBA" id="ARBA00022692"/>
    </source>
</evidence>
<dbReference type="Pfam" id="PF04930">
    <property type="entry name" value="FUN14"/>
    <property type="match status" value="1"/>
</dbReference>
<comment type="similarity">
    <text evidence="2">Belongs to the FUN14 family.</text>
</comment>
<dbReference type="GO" id="GO:0016020">
    <property type="term" value="C:membrane"/>
    <property type="evidence" value="ECO:0007669"/>
    <property type="project" value="UniProtKB-SubCell"/>
</dbReference>
<dbReference type="EMBL" id="JAODAN010000004">
    <property type="protein sequence ID" value="KAK1925135.1"/>
    <property type="molecule type" value="Genomic_DNA"/>
</dbReference>